<evidence type="ECO:0000256" key="3">
    <source>
        <dbReference type="ARBA" id="ARBA00022801"/>
    </source>
</evidence>
<dbReference type="GO" id="GO:0004252">
    <property type="term" value="F:serine-type endopeptidase activity"/>
    <property type="evidence" value="ECO:0007669"/>
    <property type="project" value="UniProtKB-UniRule"/>
</dbReference>
<name>A0AAE3XRH4_9BACT</name>
<dbReference type="RefSeq" id="WP_309940865.1">
    <property type="nucleotide sequence ID" value="NZ_AP025306.1"/>
</dbReference>
<dbReference type="SUPFAM" id="SSF52743">
    <property type="entry name" value="Subtilisin-like"/>
    <property type="match status" value="1"/>
</dbReference>
<feature type="domain" description="Peptidase S8/S53" evidence="7">
    <location>
        <begin position="174"/>
        <end position="448"/>
    </location>
</feature>
<comment type="similarity">
    <text evidence="1 5">Belongs to the peptidase S8 family.</text>
</comment>
<organism evidence="9 10">
    <name type="scientific">Aureibacter tunicatorum</name>
    <dbReference type="NCBI Taxonomy" id="866807"/>
    <lineage>
        <taxon>Bacteria</taxon>
        <taxon>Pseudomonadati</taxon>
        <taxon>Bacteroidota</taxon>
        <taxon>Cytophagia</taxon>
        <taxon>Cytophagales</taxon>
        <taxon>Persicobacteraceae</taxon>
        <taxon>Aureibacter</taxon>
    </lineage>
</organism>
<dbReference type="InterPro" id="IPR023828">
    <property type="entry name" value="Peptidase_S8_Ser-AS"/>
</dbReference>
<dbReference type="Pfam" id="PF00082">
    <property type="entry name" value="Peptidase_S8"/>
    <property type="match status" value="1"/>
</dbReference>
<protein>
    <submittedName>
        <fullName evidence="9">Subtilisin family serine protease</fullName>
    </submittedName>
</protein>
<dbReference type="InterPro" id="IPR026444">
    <property type="entry name" value="Secre_tail"/>
</dbReference>
<keyword evidence="2 5" id="KW-0645">Protease</keyword>
<keyword evidence="4 5" id="KW-0720">Serine protease</keyword>
<keyword evidence="6" id="KW-0732">Signal</keyword>
<dbReference type="EMBL" id="JAVDQD010000005">
    <property type="protein sequence ID" value="MDR6240713.1"/>
    <property type="molecule type" value="Genomic_DNA"/>
</dbReference>
<dbReference type="InterPro" id="IPR000209">
    <property type="entry name" value="Peptidase_S8/S53_dom"/>
</dbReference>
<accession>A0AAE3XRH4</accession>
<comment type="caution">
    <text evidence="9">The sequence shown here is derived from an EMBL/GenBank/DDBJ whole genome shotgun (WGS) entry which is preliminary data.</text>
</comment>
<evidence type="ECO:0000256" key="4">
    <source>
        <dbReference type="ARBA" id="ARBA00022825"/>
    </source>
</evidence>
<dbReference type="PANTHER" id="PTHR43806:SF67">
    <property type="entry name" value="EGF-LIKE DOMAIN-CONTAINING PROTEIN"/>
    <property type="match status" value="1"/>
</dbReference>
<evidence type="ECO:0000256" key="2">
    <source>
        <dbReference type="ARBA" id="ARBA00022670"/>
    </source>
</evidence>
<dbReference type="InterPro" id="IPR015500">
    <property type="entry name" value="Peptidase_S8_subtilisin-rel"/>
</dbReference>
<dbReference type="AlphaFoldDB" id="A0AAE3XRH4"/>
<dbReference type="GO" id="GO:0006508">
    <property type="term" value="P:proteolysis"/>
    <property type="evidence" value="ECO:0007669"/>
    <property type="project" value="UniProtKB-KW"/>
</dbReference>
<dbReference type="PROSITE" id="PS00138">
    <property type="entry name" value="SUBTILASE_SER"/>
    <property type="match status" value="1"/>
</dbReference>
<proteinExistence type="inferred from homology"/>
<feature type="domain" description="Secretion system C-terminal sorting" evidence="8">
    <location>
        <begin position="479"/>
        <end position="546"/>
    </location>
</feature>
<feature type="active site" description="Charge relay system" evidence="5">
    <location>
        <position position="402"/>
    </location>
</feature>
<evidence type="ECO:0000259" key="7">
    <source>
        <dbReference type="Pfam" id="PF00082"/>
    </source>
</evidence>
<feature type="active site" description="Charge relay system" evidence="5">
    <location>
        <position position="183"/>
    </location>
</feature>
<feature type="chain" id="PRO_5042097486" evidence="6">
    <location>
        <begin position="22"/>
        <end position="552"/>
    </location>
</feature>
<reference evidence="9" key="1">
    <citation type="submission" date="2023-07" db="EMBL/GenBank/DDBJ databases">
        <title>Genomic Encyclopedia of Type Strains, Phase IV (KMG-IV): sequencing the most valuable type-strain genomes for metagenomic binning, comparative biology and taxonomic classification.</title>
        <authorList>
            <person name="Goeker M."/>
        </authorList>
    </citation>
    <scope>NUCLEOTIDE SEQUENCE</scope>
    <source>
        <strain evidence="9">DSM 26174</strain>
    </source>
</reference>
<dbReference type="PROSITE" id="PS51892">
    <property type="entry name" value="SUBTILASE"/>
    <property type="match status" value="1"/>
</dbReference>
<gene>
    <name evidence="9" type="ORF">HNQ88_003789</name>
</gene>
<dbReference type="PIRSF" id="PIRSF037903">
    <property type="entry name" value="Subtilisin_rel_GFO_2223"/>
    <property type="match status" value="1"/>
</dbReference>
<dbReference type="NCBIfam" id="TIGR04183">
    <property type="entry name" value="Por_Secre_tail"/>
    <property type="match status" value="1"/>
</dbReference>
<evidence type="ECO:0000256" key="6">
    <source>
        <dbReference type="SAM" id="SignalP"/>
    </source>
</evidence>
<keyword evidence="10" id="KW-1185">Reference proteome</keyword>
<evidence type="ECO:0000256" key="5">
    <source>
        <dbReference type="PROSITE-ProRule" id="PRU01240"/>
    </source>
</evidence>
<dbReference type="PRINTS" id="PR00723">
    <property type="entry name" value="SUBTILISIN"/>
</dbReference>
<dbReference type="PANTHER" id="PTHR43806">
    <property type="entry name" value="PEPTIDASE S8"/>
    <property type="match status" value="1"/>
</dbReference>
<evidence type="ECO:0000313" key="10">
    <source>
        <dbReference type="Proteomes" id="UP001185092"/>
    </source>
</evidence>
<feature type="active site" description="Charge relay system" evidence="5">
    <location>
        <position position="223"/>
    </location>
</feature>
<keyword evidence="3 5" id="KW-0378">Hydrolase</keyword>
<evidence type="ECO:0000256" key="1">
    <source>
        <dbReference type="ARBA" id="ARBA00011073"/>
    </source>
</evidence>
<evidence type="ECO:0000313" key="9">
    <source>
        <dbReference type="EMBL" id="MDR6240713.1"/>
    </source>
</evidence>
<dbReference type="InterPro" id="IPR017317">
    <property type="entry name" value="Pept_S8_subtilisin_bacteroid-2"/>
</dbReference>
<dbReference type="InterPro" id="IPR050131">
    <property type="entry name" value="Peptidase_S8_subtilisin-like"/>
</dbReference>
<dbReference type="InterPro" id="IPR036852">
    <property type="entry name" value="Peptidase_S8/S53_dom_sf"/>
</dbReference>
<sequence length="552" mass="60316">MVKKLLLTLGAFAVLSTASYAQKSKRMVFFNDKVGVEYSVDSPEEFLSQKSLERRQKHGILVTEEDLPVSQAYLDDLANRGYVVKHTTKWMNAALVLLDDNEAAAVEALDFVKEVEYIGPNNVGLSRKKEEQTKFDREDALQLGEPSANRTQADNDWQNEMMNVPYLHAAGVYGSDVMVAIFDAGFPGVDTTLPFKHLFDGGQIVATKDYLTFTDDVYRYDDHGTKVLSTIGAVGVNVSYQGIAPKADFVLCVTDHPYDEYRDDEYNYLFACEFADSLGVDVINSSLGYTTFDEPEMSYSYNDTDGETAVSTKAASMAADKGIFVITSAGNDGNAPWHYISVPADAKNVLSIGSVTSTGVKSGFSSFGPTADQRIKPDVSAMGSSTCLINEYGNIAYSSGTSFSGPLVAGLAALFVDRYSDLSSDELREFFRNGSSNAENPNNEIGWGIPNAETIDQLIQESGNVLSSNDNLVTEELLVYPNPTSSVINLPSQFATNEKLSYRVIALSGREVLSGNLLKGEKEISVENLREGVYILVLETASSTQKIKFLKK</sequence>
<dbReference type="Proteomes" id="UP001185092">
    <property type="component" value="Unassembled WGS sequence"/>
</dbReference>
<feature type="signal peptide" evidence="6">
    <location>
        <begin position="1"/>
        <end position="21"/>
    </location>
</feature>
<dbReference type="Pfam" id="PF18962">
    <property type="entry name" value="Por_Secre_tail"/>
    <property type="match status" value="1"/>
</dbReference>
<evidence type="ECO:0000259" key="8">
    <source>
        <dbReference type="Pfam" id="PF18962"/>
    </source>
</evidence>
<dbReference type="Gene3D" id="3.40.50.200">
    <property type="entry name" value="Peptidase S8/S53 domain"/>
    <property type="match status" value="1"/>
</dbReference>